<dbReference type="InterPro" id="IPR011050">
    <property type="entry name" value="Pectin_lyase_fold/virulence"/>
</dbReference>
<dbReference type="SUPFAM" id="SSF51126">
    <property type="entry name" value="Pectin lyase-like"/>
    <property type="match status" value="2"/>
</dbReference>
<reference evidence="2 3" key="1">
    <citation type="submission" date="2019-07" db="EMBL/GenBank/DDBJ databases">
        <title>Description of 53C-WASEF.</title>
        <authorList>
            <person name="Pitt A."/>
            <person name="Hahn M.W."/>
        </authorList>
    </citation>
    <scope>NUCLEOTIDE SEQUENCE [LARGE SCALE GENOMIC DNA]</scope>
    <source>
        <strain evidence="2 3">53C-WASEF</strain>
    </source>
</reference>
<sequence length="1127" mass="118808">MKSGFTPSVFFAAVSLTALLASSSTHARDLLVDQRGGAPYTTLASATSAAVAGDTIILAKGSGPYREALTLTTSGTATAPIIVEGNGETVTGFDPLVFTQSGGVWIHTLPATFATTPVVITSQGRRILQDQATGNFIGPVFLRADGKTLELTSGTSPLGWEISARSYVVSLNNASHHVYRNLLATGSKNDGFNLHGAGTNLVFENIAGFNNLDEGFSAHETINCTINGGRFWANDNGIANINDAVMSATNVKVHDNLGWGLWLADNTQSTLTNVRAWNNGVVQIRFDASAAGTATQVSSWTPSWSTPPWRRYMESKTVTTSGSLGGNATYTPVPFWTGAPATVVSPAAPVAINPTSTTAVPSVTSLITGAVSAGRPLVVLPSGIHPISSQINITNANNLEIDGTGATLLTTIRKRITLYVSGGNNLVIRGLNIDYDPLPFTQATITGVTSTVINFTVHDGYPDIATDFGSTPPTHLFRPNGNRHPAAYDFYKPTLGIITPRTGTLTKTGPNWPASLAIGDLLVLDRREADATNAVEIRNNLGPVTFEDFTILSSPTLGFAGRYGQGLVTFRRVALRPGPKPVGATQPRLFSTNADAMNFVQCRVGPLIENCDISRQGDDSLNVHGYFFKITTVLSPTSFQFTNPGTSGFLSPIIAGDTARFHAAGNFNVLSNGTIASTSVVGSTGGITTYQVNLSAAPSTPVAVNQWFDVPQVNCPGFIVRDSYFHDHRGRGLRIMANNGLVERNRFERLTKAAVSIGPELGQWREAGYVNNVTVRDNEIRNIGVDISLSANGVPTQGAISVFLHSDTNTAPYYAGNSNITLEDNLIEETSVSGIHAYAVTGLIVRGNVLRHTNLIRSPGTDPTNGLVTTGPISISAATSPTVADNSTLVLEDFETYTSGTSFTTGTSLGTTGDGWAYAWRTASSLATTTGTVTATTPLDGGQRLGVSVTTQSGKTSSNAAVGRGYFVPVTTSPYDYAFRFRADTLPANIRYVLCENRIRAAGPDGSTTWQIANVSGTWRVFNGSANSGPNTYVDTGLSASAGTAYDFAVTIDPVTRKWSVTISDGTSSVTQTNLNFRTTTFTTDTTEAIGGRWLTFSAQEVLSGATTVGATGTFSIDGIAVHAALP</sequence>
<feature type="chain" id="PRO_5021879184" description="Right handed beta helix domain-containing protein" evidence="1">
    <location>
        <begin position="28"/>
        <end position="1127"/>
    </location>
</feature>
<protein>
    <recommendedName>
        <fullName evidence="4">Right handed beta helix domain-containing protein</fullName>
    </recommendedName>
</protein>
<dbReference type="Gene3D" id="2.160.20.10">
    <property type="entry name" value="Single-stranded right-handed beta-helix, Pectin lyase-like"/>
    <property type="match status" value="2"/>
</dbReference>
<comment type="caution">
    <text evidence="2">The sequence shown here is derived from an EMBL/GenBank/DDBJ whole genome shotgun (WGS) entry which is preliminary data.</text>
</comment>
<feature type="signal peptide" evidence="1">
    <location>
        <begin position="1"/>
        <end position="27"/>
    </location>
</feature>
<evidence type="ECO:0008006" key="4">
    <source>
        <dbReference type="Google" id="ProtNLM"/>
    </source>
</evidence>
<keyword evidence="3" id="KW-1185">Reference proteome</keyword>
<name>A0A556QJG6_9BACT</name>
<proteinExistence type="predicted"/>
<dbReference type="InterPro" id="IPR012334">
    <property type="entry name" value="Pectin_lyas_fold"/>
</dbReference>
<gene>
    <name evidence="2" type="ORF">FPL22_11765</name>
</gene>
<dbReference type="EMBL" id="VMBG01000002">
    <property type="protein sequence ID" value="TSJ76793.1"/>
    <property type="molecule type" value="Genomic_DNA"/>
</dbReference>
<accession>A0A556QJG6</accession>
<dbReference type="RefSeq" id="WP_144230571.1">
    <property type="nucleotide sequence ID" value="NZ_CBCRVV010000009.1"/>
</dbReference>
<evidence type="ECO:0000313" key="3">
    <source>
        <dbReference type="Proteomes" id="UP000315648"/>
    </source>
</evidence>
<evidence type="ECO:0000256" key="1">
    <source>
        <dbReference type="SAM" id="SignalP"/>
    </source>
</evidence>
<keyword evidence="1" id="KW-0732">Signal</keyword>
<dbReference type="Proteomes" id="UP000315648">
    <property type="component" value="Unassembled WGS sequence"/>
</dbReference>
<dbReference type="SMART" id="SM00710">
    <property type="entry name" value="PbH1"/>
    <property type="match status" value="7"/>
</dbReference>
<dbReference type="OrthoDB" id="193504at2"/>
<organism evidence="2 3">
    <name type="scientific">Rariglobus hedericola</name>
    <dbReference type="NCBI Taxonomy" id="2597822"/>
    <lineage>
        <taxon>Bacteria</taxon>
        <taxon>Pseudomonadati</taxon>
        <taxon>Verrucomicrobiota</taxon>
        <taxon>Opitutia</taxon>
        <taxon>Opitutales</taxon>
        <taxon>Opitutaceae</taxon>
        <taxon>Rariglobus</taxon>
    </lineage>
</organism>
<dbReference type="InterPro" id="IPR006626">
    <property type="entry name" value="PbH1"/>
</dbReference>
<evidence type="ECO:0000313" key="2">
    <source>
        <dbReference type="EMBL" id="TSJ76793.1"/>
    </source>
</evidence>
<dbReference type="AlphaFoldDB" id="A0A556QJG6"/>